<organism evidence="2 3">
    <name type="scientific">Sporosarcina psychrophila</name>
    <name type="common">Bacillus psychrophilus</name>
    <dbReference type="NCBI Taxonomy" id="1476"/>
    <lineage>
        <taxon>Bacteria</taxon>
        <taxon>Bacillati</taxon>
        <taxon>Bacillota</taxon>
        <taxon>Bacilli</taxon>
        <taxon>Bacillales</taxon>
        <taxon>Caryophanaceae</taxon>
        <taxon>Sporosarcina</taxon>
    </lineage>
</organism>
<sequence length="253" mass="27606">MRFHGQVTRKSRKKKRKLLPLLIPAILIAIALFIYIINARLAPIYIQYAEVQTEKIAAHVINKAINSRTANVLDVNDIIVNVPNDSKGMVKFNTEIINRVLAETHGLVESHLQQAEAGNLALLPTDEIEFDSQAMKREEGIVFFVPLAQAANIPLLGNLGPKIPIRFHVIGQVQATIDTKISEFGINNAVVEVNILLTVNVQIIVPLATKQSVVTQKIPVAMGLIQSTVPQIYTTGGGDPPSVEVPAPPAIEE</sequence>
<reference evidence="2 3" key="1">
    <citation type="submission" date="2024-06" db="EMBL/GenBank/DDBJ databases">
        <title>Sorghum-associated microbial communities from plants grown in Nebraska, USA.</title>
        <authorList>
            <person name="Schachtman D."/>
        </authorList>
    </citation>
    <scope>NUCLEOTIDE SEQUENCE [LARGE SCALE GENOMIC DNA]</scope>
    <source>
        <strain evidence="2 3">1288</strain>
    </source>
</reference>
<accession>A0ABV2KH93</accession>
<evidence type="ECO:0000313" key="3">
    <source>
        <dbReference type="Proteomes" id="UP001549104"/>
    </source>
</evidence>
<gene>
    <name evidence="2" type="ORF">ABIC55_004543</name>
</gene>
<keyword evidence="3" id="KW-1185">Reference proteome</keyword>
<evidence type="ECO:0000256" key="1">
    <source>
        <dbReference type="SAM" id="Phobius"/>
    </source>
</evidence>
<dbReference type="InterPro" id="IPR014197">
    <property type="entry name" value="Sporulation_prot_YunB"/>
</dbReference>
<dbReference type="RefSeq" id="WP_067206351.1">
    <property type="nucleotide sequence ID" value="NZ_CP014616.1"/>
</dbReference>
<keyword evidence="1" id="KW-0812">Transmembrane</keyword>
<name>A0ABV2KH93_SPOPS</name>
<protein>
    <submittedName>
        <fullName evidence="2">Sporulation protein YunB</fullName>
    </submittedName>
</protein>
<feature type="transmembrane region" description="Helical" evidence="1">
    <location>
        <begin position="18"/>
        <end position="37"/>
    </location>
</feature>
<evidence type="ECO:0000313" key="2">
    <source>
        <dbReference type="EMBL" id="MET3659403.1"/>
    </source>
</evidence>
<keyword evidence="1" id="KW-1133">Transmembrane helix</keyword>
<comment type="caution">
    <text evidence="2">The sequence shown here is derived from an EMBL/GenBank/DDBJ whole genome shotgun (WGS) entry which is preliminary data.</text>
</comment>
<dbReference type="PIRSF" id="PIRSF021383">
    <property type="entry name" value="YunB"/>
    <property type="match status" value="1"/>
</dbReference>
<dbReference type="Proteomes" id="UP001549104">
    <property type="component" value="Unassembled WGS sequence"/>
</dbReference>
<dbReference type="Pfam" id="PF09560">
    <property type="entry name" value="Spore_YunB"/>
    <property type="match status" value="1"/>
</dbReference>
<dbReference type="EMBL" id="JBEPME010000010">
    <property type="protein sequence ID" value="MET3659403.1"/>
    <property type="molecule type" value="Genomic_DNA"/>
</dbReference>
<proteinExistence type="predicted"/>
<keyword evidence="1" id="KW-0472">Membrane</keyword>
<dbReference type="NCBIfam" id="TIGR02832">
    <property type="entry name" value="spo_yunB"/>
    <property type="match status" value="1"/>
</dbReference>